<dbReference type="SUPFAM" id="SSF46689">
    <property type="entry name" value="Homeodomain-like"/>
    <property type="match status" value="1"/>
</dbReference>
<dbReference type="OrthoDB" id="158903at2"/>
<dbReference type="RefSeq" id="WP_043776505.1">
    <property type="nucleotide sequence ID" value="NZ_JMQI01000008.1"/>
</dbReference>
<dbReference type="InterPro" id="IPR041485">
    <property type="entry name" value="TetR_C_36"/>
</dbReference>
<comment type="caution">
    <text evidence="2">The sequence shown here is derived from an EMBL/GenBank/DDBJ whole genome shotgun (WGS) entry which is preliminary data.</text>
</comment>
<accession>A0A066U8P4</accession>
<protein>
    <recommendedName>
        <fullName evidence="1">QsdR TetR regulatory C-terminal domain-containing protein</fullName>
    </recommendedName>
</protein>
<dbReference type="AlphaFoldDB" id="A0A066U8P4"/>
<reference evidence="2 3" key="1">
    <citation type="submission" date="2014-05" db="EMBL/GenBank/DDBJ databases">
        <title>Draft genome sequence of Amycolatopsis rifamycinica DSM 46095.</title>
        <authorList>
            <person name="Lal R."/>
            <person name="Saxena A."/>
            <person name="Kumari R."/>
            <person name="Mukherjee U."/>
            <person name="Singh P."/>
            <person name="Sangwan N."/>
            <person name="Mahato N.K."/>
        </authorList>
    </citation>
    <scope>NUCLEOTIDE SEQUENCE [LARGE SCALE GENOMIC DNA]</scope>
    <source>
        <strain evidence="2 3">DSM 46095</strain>
    </source>
</reference>
<feature type="domain" description="QsdR TetR regulatory C-terminal" evidence="1">
    <location>
        <begin position="81"/>
        <end position="190"/>
    </location>
</feature>
<evidence type="ECO:0000259" key="1">
    <source>
        <dbReference type="Pfam" id="PF18598"/>
    </source>
</evidence>
<evidence type="ECO:0000313" key="2">
    <source>
        <dbReference type="EMBL" id="KDN23475.1"/>
    </source>
</evidence>
<proteinExistence type="predicted"/>
<dbReference type="eggNOG" id="COG1309">
    <property type="taxonomic scope" value="Bacteria"/>
</dbReference>
<sequence>MTVSTDDIVRHAARLLMTGTRLDLGRMAAELGISRTTFFRRVGNRDDLMGAGLRLMSDRTWQRALDGWRARHGDAVRTPDGRLRCLWVMEEYRREVAASEGMRKLIEAESAVALRVLTDPRGAVQPGLVDAHVELFRADADAAGLAPLVGLPDLAFAVVRLGESFLYSDVLAARSVDLTVATTLVDTLVRGALDPVRVH</sequence>
<gene>
    <name evidence="2" type="ORF">DV20_04050</name>
</gene>
<name>A0A066U8P4_9PSEU</name>
<dbReference type="InterPro" id="IPR009057">
    <property type="entry name" value="Homeodomain-like_sf"/>
</dbReference>
<keyword evidence="3" id="KW-1185">Reference proteome</keyword>
<dbReference type="Proteomes" id="UP000027345">
    <property type="component" value="Unassembled WGS sequence"/>
</dbReference>
<dbReference type="Pfam" id="PF18598">
    <property type="entry name" value="TetR_C_36"/>
    <property type="match status" value="1"/>
</dbReference>
<dbReference type="EMBL" id="JMQI01000008">
    <property type="protein sequence ID" value="KDN23475.1"/>
    <property type="molecule type" value="Genomic_DNA"/>
</dbReference>
<evidence type="ECO:0000313" key="3">
    <source>
        <dbReference type="Proteomes" id="UP000027345"/>
    </source>
</evidence>
<organism evidence="2 3">
    <name type="scientific">Amycolatopsis rifamycinica</name>
    <dbReference type="NCBI Taxonomy" id="287986"/>
    <lineage>
        <taxon>Bacteria</taxon>
        <taxon>Bacillati</taxon>
        <taxon>Actinomycetota</taxon>
        <taxon>Actinomycetes</taxon>
        <taxon>Pseudonocardiales</taxon>
        <taxon>Pseudonocardiaceae</taxon>
        <taxon>Amycolatopsis</taxon>
    </lineage>
</organism>
<dbReference type="STRING" id="287986.DV20_04050"/>
<dbReference type="Gene3D" id="1.10.357.10">
    <property type="entry name" value="Tetracycline Repressor, domain 2"/>
    <property type="match status" value="1"/>
</dbReference>